<dbReference type="EMBL" id="ML733416">
    <property type="protein sequence ID" value="KAB8221888.1"/>
    <property type="molecule type" value="Genomic_DNA"/>
</dbReference>
<accession>A0A5N6EWH9</accession>
<reference evidence="5 6" key="1">
    <citation type="submission" date="2019-04" db="EMBL/GenBank/DDBJ databases">
        <title>Fungal friends and foes A comparative genomics study of 23 Aspergillus species from section Flavi.</title>
        <authorList>
            <consortium name="DOE Joint Genome Institute"/>
            <person name="Kjaerbolling I."/>
            <person name="Vesth T.C."/>
            <person name="Frisvad J.C."/>
            <person name="Nybo J.L."/>
            <person name="Theobald S."/>
            <person name="Kildgaard S."/>
            <person name="Petersen T.I."/>
            <person name="Kuo A."/>
            <person name="Sato A."/>
            <person name="Lyhne E.K."/>
            <person name="Kogle M.E."/>
            <person name="Wiebenga A."/>
            <person name="Kun R.S."/>
            <person name="Lubbers R.J."/>
            <person name="Makela M.R."/>
            <person name="Barry K."/>
            <person name="Chovatia M."/>
            <person name="Clum A."/>
            <person name="Daum C."/>
            <person name="Haridas S."/>
            <person name="He G."/>
            <person name="LaButti K."/>
            <person name="Lipzen A."/>
            <person name="Mondo S."/>
            <person name="Pangilinan J."/>
            <person name="Riley R."/>
            <person name="Salamov A."/>
            <person name="Simmons B.A."/>
            <person name="Magnuson J.K."/>
            <person name="Henrissat B."/>
            <person name="Mortensen U.H."/>
            <person name="Larsen T.O."/>
            <person name="De vries R.P."/>
            <person name="Grigoriev I.V."/>
            <person name="Machida M."/>
            <person name="Baker S.E."/>
            <person name="Andersen M.R."/>
        </authorList>
    </citation>
    <scope>NUCLEOTIDE SEQUENCE [LARGE SCALE GENOMIC DNA]</scope>
    <source>
        <strain evidence="5 6">CBS 126849</strain>
    </source>
</reference>
<organism evidence="5 6">
    <name type="scientific">Aspergillus novoparasiticus</name>
    <dbReference type="NCBI Taxonomy" id="986946"/>
    <lineage>
        <taxon>Eukaryota</taxon>
        <taxon>Fungi</taxon>
        <taxon>Dikarya</taxon>
        <taxon>Ascomycota</taxon>
        <taxon>Pezizomycotina</taxon>
        <taxon>Eurotiomycetes</taxon>
        <taxon>Eurotiomycetidae</taxon>
        <taxon>Eurotiales</taxon>
        <taxon>Aspergillaceae</taxon>
        <taxon>Aspergillus</taxon>
        <taxon>Aspergillus subgen. Circumdati</taxon>
    </lineage>
</organism>
<keyword evidence="6" id="KW-1185">Reference proteome</keyword>
<dbReference type="InterPro" id="IPR013906">
    <property type="entry name" value="eIF3j"/>
</dbReference>
<evidence type="ECO:0000313" key="6">
    <source>
        <dbReference type="Proteomes" id="UP000326799"/>
    </source>
</evidence>
<dbReference type="Pfam" id="PF08597">
    <property type="entry name" value="eIF3_subunit"/>
    <property type="match status" value="1"/>
</dbReference>
<dbReference type="AlphaFoldDB" id="A0A5N6EWH9"/>
<dbReference type="Proteomes" id="UP000326799">
    <property type="component" value="Unassembled WGS sequence"/>
</dbReference>
<dbReference type="GO" id="GO:0003743">
    <property type="term" value="F:translation initiation factor activity"/>
    <property type="evidence" value="ECO:0007669"/>
    <property type="project" value="UniProtKB-KW"/>
</dbReference>
<dbReference type="InterPro" id="IPR023194">
    <property type="entry name" value="eIF3-like_dom_sf"/>
</dbReference>
<gene>
    <name evidence="5" type="ORF">BDV33DRAFT_69854</name>
</gene>
<protein>
    <recommendedName>
        <fullName evidence="4">Eukaryotic translation initiation factor 3 30 kDa subunit</fullName>
    </recommendedName>
</protein>
<dbReference type="Gene3D" id="1.10.246.60">
    <property type="entry name" value="Eukaryotic translation initiation factor 3 like domains"/>
    <property type="match status" value="1"/>
</dbReference>
<keyword evidence="1" id="KW-0963">Cytoplasm</keyword>
<dbReference type="GO" id="GO:0005852">
    <property type="term" value="C:eukaryotic translation initiation factor 3 complex"/>
    <property type="evidence" value="ECO:0007669"/>
    <property type="project" value="InterPro"/>
</dbReference>
<sequence length="153" mass="17225">MKHEDERASTVRRVDHIKQRQAESAIEALRASNRKLDSEGRQTLALLQLEKESDLKLAEDLLGFNTGVSSIPETGMSSPGASKLDTYKIFSPETEEELSQLLDFLVPVIRRNFRSPHYPEFCRDLFTRLAHDLPSNEVKKIGSSLVTLSAKKA</sequence>
<name>A0A5N6EWH9_9EURO</name>
<dbReference type="PANTHER" id="PTHR21681:SF0">
    <property type="entry name" value="EUKARYOTIC TRANSLATION INITIATION FACTOR 3 SUBUNIT J"/>
    <property type="match status" value="1"/>
</dbReference>
<dbReference type="PANTHER" id="PTHR21681">
    <property type="entry name" value="EUKARYOTIC TRANSLATION INITIATION FACTOR 3 SUBUNIT J"/>
    <property type="match status" value="1"/>
</dbReference>
<evidence type="ECO:0000313" key="5">
    <source>
        <dbReference type="EMBL" id="KAB8221888.1"/>
    </source>
</evidence>
<keyword evidence="2 5" id="KW-0396">Initiation factor</keyword>
<keyword evidence="3" id="KW-0648">Protein biosynthesis</keyword>
<evidence type="ECO:0000256" key="2">
    <source>
        <dbReference type="ARBA" id="ARBA00022540"/>
    </source>
</evidence>
<evidence type="ECO:0000256" key="1">
    <source>
        <dbReference type="ARBA" id="ARBA00022490"/>
    </source>
</evidence>
<evidence type="ECO:0000256" key="3">
    <source>
        <dbReference type="ARBA" id="ARBA00022917"/>
    </source>
</evidence>
<proteinExistence type="predicted"/>
<evidence type="ECO:0000256" key="4">
    <source>
        <dbReference type="ARBA" id="ARBA00029904"/>
    </source>
</evidence>